<protein>
    <submittedName>
        <fullName evidence="1">Uncharacterized protein</fullName>
    </submittedName>
</protein>
<evidence type="ECO:0000313" key="2">
    <source>
        <dbReference type="Proteomes" id="UP000193834"/>
    </source>
</evidence>
<name>A0A1X7LZ57_9BACL</name>
<evidence type="ECO:0000313" key="1">
    <source>
        <dbReference type="EMBL" id="SMG58542.1"/>
    </source>
</evidence>
<accession>A0A1X7LZ57</accession>
<organism evidence="1 2">
    <name type="scientific">Paenibacillus aquistagni</name>
    <dbReference type="NCBI Taxonomy" id="1852522"/>
    <lineage>
        <taxon>Bacteria</taxon>
        <taxon>Bacillati</taxon>
        <taxon>Bacillota</taxon>
        <taxon>Bacilli</taxon>
        <taxon>Bacillales</taxon>
        <taxon>Paenibacillaceae</taxon>
        <taxon>Paenibacillus</taxon>
    </lineage>
</organism>
<dbReference type="AlphaFoldDB" id="A0A1X7LZ57"/>
<keyword evidence="2" id="KW-1185">Reference proteome</keyword>
<proteinExistence type="predicted"/>
<dbReference type="RefSeq" id="WP_085498641.1">
    <property type="nucleotide sequence ID" value="NZ_FXAZ01000010.1"/>
</dbReference>
<dbReference type="STRING" id="1852522.SAMN06295960_4714"/>
<dbReference type="OrthoDB" id="2971377at2"/>
<sequence length="114" mass="13131">MHSEFERSIEQTQLVAAWQQTLPTTLDPSDRATVMADEAIPQGLRIHIDAAGHQAYSFDFECAYVDHHEVQVKLVDVEKDGRHIDERTEVIQELTQNYIRHIHECAQALQNLTH</sequence>
<dbReference type="EMBL" id="FXAZ01000010">
    <property type="protein sequence ID" value="SMG58542.1"/>
    <property type="molecule type" value="Genomic_DNA"/>
</dbReference>
<gene>
    <name evidence="1" type="ORF">SAMN06295960_4714</name>
</gene>
<reference evidence="1 2" key="1">
    <citation type="submission" date="2017-04" db="EMBL/GenBank/DDBJ databases">
        <authorList>
            <person name="Afonso C.L."/>
            <person name="Miller P.J."/>
            <person name="Scott M.A."/>
            <person name="Spackman E."/>
            <person name="Goraichik I."/>
            <person name="Dimitrov K.M."/>
            <person name="Suarez D.L."/>
            <person name="Swayne D.E."/>
        </authorList>
    </citation>
    <scope>NUCLEOTIDE SEQUENCE [LARGE SCALE GENOMIC DNA]</scope>
    <source>
        <strain evidence="1 2">11</strain>
    </source>
</reference>
<dbReference type="Proteomes" id="UP000193834">
    <property type="component" value="Unassembled WGS sequence"/>
</dbReference>